<dbReference type="PANTHER" id="PTHR24416:SF600">
    <property type="entry name" value="PDGF- AND VEGF-RECEPTOR RELATED, ISOFORM J"/>
    <property type="match status" value="1"/>
</dbReference>
<dbReference type="InterPro" id="IPR017441">
    <property type="entry name" value="Protein_kinase_ATP_BS"/>
</dbReference>
<accession>A0A7J7IT37</accession>
<dbReference type="Gene3D" id="3.30.200.20">
    <property type="entry name" value="Phosphorylase Kinase, domain 1"/>
    <property type="match status" value="1"/>
</dbReference>
<keyword evidence="5" id="KW-0808">Transferase</keyword>
<evidence type="ECO:0000256" key="4">
    <source>
        <dbReference type="ARBA" id="ARBA00022553"/>
    </source>
</evidence>
<evidence type="ECO:0000313" key="22">
    <source>
        <dbReference type="Proteomes" id="UP000593567"/>
    </source>
</evidence>
<dbReference type="InterPro" id="IPR003598">
    <property type="entry name" value="Ig_sub2"/>
</dbReference>
<dbReference type="PROSITE" id="PS50835">
    <property type="entry name" value="IG_LIKE"/>
    <property type="match status" value="2"/>
</dbReference>
<dbReference type="SMART" id="SM00219">
    <property type="entry name" value="TyrKc"/>
    <property type="match status" value="1"/>
</dbReference>
<dbReference type="GO" id="GO:0004714">
    <property type="term" value="F:transmembrane receptor protein tyrosine kinase activity"/>
    <property type="evidence" value="ECO:0007669"/>
    <property type="project" value="UniProtKB-EC"/>
</dbReference>
<dbReference type="InterPro" id="IPR003599">
    <property type="entry name" value="Ig_sub"/>
</dbReference>
<evidence type="ECO:0000256" key="10">
    <source>
        <dbReference type="ARBA" id="ARBA00022989"/>
    </source>
</evidence>
<dbReference type="InterPro" id="IPR050122">
    <property type="entry name" value="RTK"/>
</dbReference>
<dbReference type="Pfam" id="PF07679">
    <property type="entry name" value="I-set"/>
    <property type="match status" value="1"/>
</dbReference>
<dbReference type="GO" id="GO:0043235">
    <property type="term" value="C:receptor complex"/>
    <property type="evidence" value="ECO:0007669"/>
    <property type="project" value="TreeGrafter"/>
</dbReference>
<dbReference type="FunFam" id="2.60.40.10:FF:000032">
    <property type="entry name" value="palladin isoform X1"/>
    <property type="match status" value="1"/>
</dbReference>
<keyword evidence="4" id="KW-0597">Phosphoprotein</keyword>
<evidence type="ECO:0000256" key="7">
    <source>
        <dbReference type="ARBA" id="ARBA00022741"/>
    </source>
</evidence>
<dbReference type="Gene3D" id="2.60.40.10">
    <property type="entry name" value="Immunoglobulins"/>
    <property type="match status" value="4"/>
</dbReference>
<dbReference type="OrthoDB" id="5984265at2759"/>
<keyword evidence="10 18" id="KW-1133">Transmembrane helix</keyword>
<evidence type="ECO:0000256" key="12">
    <source>
        <dbReference type="ARBA" id="ARBA00023137"/>
    </source>
</evidence>
<dbReference type="GO" id="GO:0005524">
    <property type="term" value="F:ATP binding"/>
    <property type="evidence" value="ECO:0007669"/>
    <property type="project" value="UniProtKB-UniRule"/>
</dbReference>
<reference evidence="21" key="1">
    <citation type="submission" date="2020-06" db="EMBL/GenBank/DDBJ databases">
        <title>Draft genome of Bugula neritina, a colonial animal packing powerful symbionts and potential medicines.</title>
        <authorList>
            <person name="Rayko M."/>
        </authorList>
    </citation>
    <scope>NUCLEOTIDE SEQUENCE [LARGE SCALE GENOMIC DNA]</scope>
    <source>
        <strain evidence="21">Kwan_BN1</strain>
    </source>
</reference>
<comment type="subcellular location">
    <subcellularLocation>
        <location evidence="1">Cell membrane</location>
        <topology evidence="1">Single-pass type I membrane protein</topology>
    </subcellularLocation>
</comment>
<dbReference type="InterPro" id="IPR001245">
    <property type="entry name" value="Ser-Thr/Tyr_kinase_cat_dom"/>
</dbReference>
<keyword evidence="7 16" id="KW-0547">Nucleotide-binding</keyword>
<keyword evidence="9 16" id="KW-0067">ATP-binding</keyword>
<evidence type="ECO:0000256" key="17">
    <source>
        <dbReference type="PROSITE-ProRule" id="PRU10141"/>
    </source>
</evidence>
<evidence type="ECO:0000256" key="3">
    <source>
        <dbReference type="ARBA" id="ARBA00022475"/>
    </source>
</evidence>
<dbReference type="InterPro" id="IPR020635">
    <property type="entry name" value="Tyr_kinase_cat_dom"/>
</dbReference>
<evidence type="ECO:0000256" key="15">
    <source>
        <dbReference type="ARBA" id="ARBA00023319"/>
    </source>
</evidence>
<keyword evidence="11 18" id="KW-0472">Membrane</keyword>
<dbReference type="FunFam" id="3.30.200.20:FF:000776">
    <property type="entry name" value="Flk-1 receptor"/>
    <property type="match status" value="1"/>
</dbReference>
<gene>
    <name evidence="21" type="ORF">EB796_024952</name>
</gene>
<dbReference type="SUPFAM" id="SSF48726">
    <property type="entry name" value="Immunoglobulin"/>
    <property type="match status" value="4"/>
</dbReference>
<feature type="domain" description="Ig-like" evidence="20">
    <location>
        <begin position="693"/>
        <end position="783"/>
    </location>
</feature>
<dbReference type="PANTHER" id="PTHR24416">
    <property type="entry name" value="TYROSINE-PROTEIN KINASE RECEPTOR"/>
    <property type="match status" value="1"/>
</dbReference>
<keyword evidence="3" id="KW-1003">Cell membrane</keyword>
<keyword evidence="6 18" id="KW-0812">Transmembrane</keyword>
<dbReference type="Pfam" id="PF13927">
    <property type="entry name" value="Ig_3"/>
    <property type="match status" value="1"/>
</dbReference>
<evidence type="ECO:0000256" key="2">
    <source>
        <dbReference type="ARBA" id="ARBA00011902"/>
    </source>
</evidence>
<evidence type="ECO:0000259" key="20">
    <source>
        <dbReference type="PROSITE" id="PS50835"/>
    </source>
</evidence>
<evidence type="ECO:0000256" key="13">
    <source>
        <dbReference type="ARBA" id="ARBA00023157"/>
    </source>
</evidence>
<evidence type="ECO:0000256" key="1">
    <source>
        <dbReference type="ARBA" id="ARBA00004251"/>
    </source>
</evidence>
<dbReference type="AlphaFoldDB" id="A0A7J7IT37"/>
<protein>
    <recommendedName>
        <fullName evidence="2">receptor protein-tyrosine kinase</fullName>
        <ecNumber evidence="2">2.7.10.1</ecNumber>
    </recommendedName>
</protein>
<organism evidence="21 22">
    <name type="scientific">Bugula neritina</name>
    <name type="common">Brown bryozoan</name>
    <name type="synonym">Sertularia neritina</name>
    <dbReference type="NCBI Taxonomy" id="10212"/>
    <lineage>
        <taxon>Eukaryota</taxon>
        <taxon>Metazoa</taxon>
        <taxon>Spiralia</taxon>
        <taxon>Lophotrochozoa</taxon>
        <taxon>Bryozoa</taxon>
        <taxon>Gymnolaemata</taxon>
        <taxon>Cheilostomatida</taxon>
        <taxon>Flustrina</taxon>
        <taxon>Buguloidea</taxon>
        <taxon>Bugulidae</taxon>
        <taxon>Bugula</taxon>
    </lineage>
</organism>
<dbReference type="InterPro" id="IPR001824">
    <property type="entry name" value="Tyr_kinase_rcpt_3_CS"/>
</dbReference>
<dbReference type="InterPro" id="IPR007110">
    <property type="entry name" value="Ig-like_dom"/>
</dbReference>
<dbReference type="SUPFAM" id="SSF56112">
    <property type="entry name" value="Protein kinase-like (PK-like)"/>
    <property type="match status" value="1"/>
</dbReference>
<keyword evidence="14" id="KW-0325">Glycoprotein</keyword>
<evidence type="ECO:0000256" key="14">
    <source>
        <dbReference type="ARBA" id="ARBA00023180"/>
    </source>
</evidence>
<dbReference type="PROSITE" id="PS00240">
    <property type="entry name" value="RECEPTOR_TYR_KIN_III"/>
    <property type="match status" value="1"/>
</dbReference>
<feature type="transmembrane region" description="Helical" evidence="18">
    <location>
        <begin position="797"/>
        <end position="817"/>
    </location>
</feature>
<evidence type="ECO:0000313" key="21">
    <source>
        <dbReference type="EMBL" id="KAF6016737.1"/>
    </source>
</evidence>
<keyword evidence="15" id="KW-0393">Immunoglobulin domain</keyword>
<keyword evidence="12" id="KW-0829">Tyrosine-protein kinase</keyword>
<dbReference type="Proteomes" id="UP000593567">
    <property type="component" value="Unassembled WGS sequence"/>
</dbReference>
<evidence type="ECO:0000256" key="5">
    <source>
        <dbReference type="ARBA" id="ARBA00022679"/>
    </source>
</evidence>
<evidence type="ECO:0000256" key="6">
    <source>
        <dbReference type="ARBA" id="ARBA00022692"/>
    </source>
</evidence>
<dbReference type="Pfam" id="PF07714">
    <property type="entry name" value="PK_Tyr_Ser-Thr"/>
    <property type="match status" value="1"/>
</dbReference>
<dbReference type="EMBL" id="VXIV02003477">
    <property type="protein sequence ID" value="KAF6016737.1"/>
    <property type="molecule type" value="Genomic_DNA"/>
</dbReference>
<dbReference type="InterPro" id="IPR013783">
    <property type="entry name" value="Ig-like_fold"/>
</dbReference>
<evidence type="ECO:0000256" key="11">
    <source>
        <dbReference type="ARBA" id="ARBA00023136"/>
    </source>
</evidence>
<proteinExistence type="predicted"/>
<dbReference type="InterPro" id="IPR036179">
    <property type="entry name" value="Ig-like_dom_sf"/>
</dbReference>
<dbReference type="EC" id="2.7.10.1" evidence="2"/>
<evidence type="ECO:0000256" key="9">
    <source>
        <dbReference type="ARBA" id="ARBA00022840"/>
    </source>
</evidence>
<dbReference type="SMART" id="SM00408">
    <property type="entry name" value="IGc2"/>
    <property type="match status" value="3"/>
</dbReference>
<feature type="domain" description="Protein kinase" evidence="19">
    <location>
        <begin position="864"/>
        <end position="986"/>
    </location>
</feature>
<dbReference type="InterPro" id="IPR013098">
    <property type="entry name" value="Ig_I-set"/>
</dbReference>
<dbReference type="SMART" id="SM00409">
    <property type="entry name" value="IG"/>
    <property type="match status" value="6"/>
</dbReference>
<dbReference type="PROSITE" id="PS00107">
    <property type="entry name" value="PROTEIN_KINASE_ATP"/>
    <property type="match status" value="1"/>
</dbReference>
<evidence type="ECO:0000259" key="19">
    <source>
        <dbReference type="PROSITE" id="PS50011"/>
    </source>
</evidence>
<comment type="caution">
    <text evidence="21">The sequence shown here is derived from an EMBL/GenBank/DDBJ whole genome shotgun (WGS) entry which is preliminary data.</text>
</comment>
<evidence type="ECO:0000256" key="8">
    <source>
        <dbReference type="ARBA" id="ARBA00022777"/>
    </source>
</evidence>
<evidence type="ECO:0000256" key="18">
    <source>
        <dbReference type="SAM" id="Phobius"/>
    </source>
</evidence>
<sequence>MKYSRSIVLELSANSAISVESNGYIIFSLIGYHEAVRIVRIRQPLLKKSQSTDITTSWDLPVGSTITVECEKPSQTLTYETHPLAESPRFDSNRWDFIENKNRYKMFDLKPYDTGILACYENNTKTTPTSSLYIFVNDDEDTQLSVPVSPRGYYTYFYGSWFPCLPTSNTTNITLLKRQTKADSLSILTPGVDYIASNEKGVKLLRVIEPSPQYYTCTFSKNQQVQNAEFLLYTVELDKLPAPLFAPVNGKHHYLVGQSLALQCTIQYEDTKHLVYKFPASNCPSDVTDALGCDALRNFSRVTMTPLRRVNFGSDYLTSTLSIQRLQVSDSGQYVCQYMIKEDDQYRKFSYQDILVVESPLISVTGEETTLVGVESDESLTLTAKVESLRRPNIRWSFESEDLQVDGKYNMSVTLLEDVFYEAKLKIRALEFSDRGVYSLTASVGGESITEDFTVKVNTPPILSLLYAYHGHTVPVSPSGQTVYFQPSQVLTISCKSTWGFPQPDITWYWQDCDYQNLCAMNESAWVEIHHTSKSQPNQPYIHSTNPGSENLQLTTLKSGWLKCGGENVVGEAEQTMRAVISDLPEEFSGVGFPVATTKQASQLVENDVIVLPCFVSKLSCTEDKIQIIRSSDEVYTKNSPNILSWEVRDGVYKLSIALNVTLDMDGYKYACRCKGGRQGPIVSLRVQTYRAPSWLKHIKEAVQVDPGQTHTMVCQADGTPLPTISWFKDGQLITATETRLVSKNTQNLTLIRVTSADSGEYWCRAEVSGRSDGYIQSSSTLIVTDNVQLSNTHVTIVAMISIVTFITTLLVSMLVLRKFCRRKYVSHILLLQSKENINPSMPLDEQTDALPYDRKWEFPVQDLTLGMLIGQGAFGKVLKAEARNIEQEKPVSTVAVKTVRDRYDQQQARSLISELKILIHIGQHLNIVNLLGACTKDINKGQLFVIVEYCQFGNLRSYLLKHKDNFLPLHTPAGTTNYHFSTGMC</sequence>
<feature type="binding site" evidence="16">
    <location>
        <begin position="871"/>
        <end position="878"/>
    </location>
    <ligand>
        <name>ATP</name>
        <dbReference type="ChEBI" id="CHEBI:30616"/>
    </ligand>
</feature>
<feature type="binding site" evidence="16 17">
    <location>
        <position position="898"/>
    </location>
    <ligand>
        <name>ATP</name>
        <dbReference type="ChEBI" id="CHEBI:30616"/>
    </ligand>
</feature>
<feature type="domain" description="Ig-like" evidence="20">
    <location>
        <begin position="460"/>
        <end position="582"/>
    </location>
</feature>
<dbReference type="GO" id="GO:0007169">
    <property type="term" value="P:cell surface receptor protein tyrosine kinase signaling pathway"/>
    <property type="evidence" value="ECO:0007669"/>
    <property type="project" value="InterPro"/>
</dbReference>
<keyword evidence="8" id="KW-0418">Kinase</keyword>
<keyword evidence="13" id="KW-1015">Disulfide bond</keyword>
<dbReference type="PIRSF" id="PIRSF000615">
    <property type="entry name" value="TyrPK_CSF1-R"/>
    <property type="match status" value="1"/>
</dbReference>
<name>A0A7J7IT37_BUGNE</name>
<dbReference type="InterPro" id="IPR000719">
    <property type="entry name" value="Prot_kinase_dom"/>
</dbReference>
<keyword evidence="22" id="KW-1185">Reference proteome</keyword>
<dbReference type="GO" id="GO:0005886">
    <property type="term" value="C:plasma membrane"/>
    <property type="evidence" value="ECO:0007669"/>
    <property type="project" value="UniProtKB-SubCell"/>
</dbReference>
<dbReference type="InterPro" id="IPR011009">
    <property type="entry name" value="Kinase-like_dom_sf"/>
</dbReference>
<dbReference type="PROSITE" id="PS50011">
    <property type="entry name" value="PROTEIN_KINASE_DOM"/>
    <property type="match status" value="1"/>
</dbReference>
<evidence type="ECO:0000256" key="16">
    <source>
        <dbReference type="PIRSR" id="PIRSR000615-2"/>
    </source>
</evidence>